<proteinExistence type="predicted"/>
<protein>
    <recommendedName>
        <fullName evidence="4">Sel1 repeat-containing protein</fullName>
    </recommendedName>
</protein>
<name>A0ABU1N039_9CAUL</name>
<keyword evidence="3" id="KW-1185">Reference proteome</keyword>
<dbReference type="RefSeq" id="WP_163233090.1">
    <property type="nucleotide sequence ID" value="NZ_BMLD01000027.1"/>
</dbReference>
<feature type="signal peptide" evidence="1">
    <location>
        <begin position="1"/>
        <end position="16"/>
    </location>
</feature>
<feature type="chain" id="PRO_5046117450" description="Sel1 repeat-containing protein" evidence="1">
    <location>
        <begin position="17"/>
        <end position="180"/>
    </location>
</feature>
<evidence type="ECO:0008006" key="4">
    <source>
        <dbReference type="Google" id="ProtNLM"/>
    </source>
</evidence>
<evidence type="ECO:0000313" key="2">
    <source>
        <dbReference type="EMBL" id="MDR6531805.1"/>
    </source>
</evidence>
<comment type="caution">
    <text evidence="2">The sequence shown here is derived from an EMBL/GenBank/DDBJ whole genome shotgun (WGS) entry which is preliminary data.</text>
</comment>
<dbReference type="EMBL" id="JAVDRL010000007">
    <property type="protein sequence ID" value="MDR6531805.1"/>
    <property type="molecule type" value="Genomic_DNA"/>
</dbReference>
<evidence type="ECO:0000256" key="1">
    <source>
        <dbReference type="SAM" id="SignalP"/>
    </source>
</evidence>
<gene>
    <name evidence="2" type="ORF">J2800_002558</name>
</gene>
<sequence>MPRPTLTMGRFAPAVAALGLLLGACSPKTPEQQAKEAVAAVNAAANSATQPYGDALLSPADLTQAQAGTLRGYREDAARLSIHYMLKGPGEANAPEARRWIALAAATGSSQAIQNYVDLLRFSDAPADCVEARAQIAKAKTLYAREIAAAKAKNLRDAKVEALENIRDRERQVAAYGCGR</sequence>
<dbReference type="Proteomes" id="UP001262754">
    <property type="component" value="Unassembled WGS sequence"/>
</dbReference>
<accession>A0ABU1N039</accession>
<keyword evidence="1" id="KW-0732">Signal</keyword>
<reference evidence="2 3" key="1">
    <citation type="submission" date="2023-07" db="EMBL/GenBank/DDBJ databases">
        <title>Sorghum-associated microbial communities from plants grown in Nebraska, USA.</title>
        <authorList>
            <person name="Schachtman D."/>
        </authorList>
    </citation>
    <scope>NUCLEOTIDE SEQUENCE [LARGE SCALE GENOMIC DNA]</scope>
    <source>
        <strain evidence="2 3">DS2154</strain>
    </source>
</reference>
<dbReference type="PROSITE" id="PS51257">
    <property type="entry name" value="PROKAR_LIPOPROTEIN"/>
    <property type="match status" value="1"/>
</dbReference>
<organism evidence="2 3">
    <name type="scientific">Caulobacter rhizosphaerae</name>
    <dbReference type="NCBI Taxonomy" id="2010972"/>
    <lineage>
        <taxon>Bacteria</taxon>
        <taxon>Pseudomonadati</taxon>
        <taxon>Pseudomonadota</taxon>
        <taxon>Alphaproteobacteria</taxon>
        <taxon>Caulobacterales</taxon>
        <taxon>Caulobacteraceae</taxon>
        <taxon>Caulobacter</taxon>
    </lineage>
</organism>
<evidence type="ECO:0000313" key="3">
    <source>
        <dbReference type="Proteomes" id="UP001262754"/>
    </source>
</evidence>